<dbReference type="PANTHER" id="PTHR21600:SF87">
    <property type="entry name" value="RNA PSEUDOURIDYLATE SYNTHASE DOMAIN-CONTAINING PROTEIN 1"/>
    <property type="match status" value="1"/>
</dbReference>
<dbReference type="InterPro" id="IPR050188">
    <property type="entry name" value="RluA_PseudoU_synthase"/>
</dbReference>
<feature type="region of interest" description="Disordered" evidence="4">
    <location>
        <begin position="160"/>
        <end position="185"/>
    </location>
</feature>
<dbReference type="GO" id="GO:0000455">
    <property type="term" value="P:enzyme-directed rRNA pseudouridine synthesis"/>
    <property type="evidence" value="ECO:0007669"/>
    <property type="project" value="TreeGrafter"/>
</dbReference>
<dbReference type="SUPFAM" id="SSF55174">
    <property type="entry name" value="Alpha-L RNA-binding motif"/>
    <property type="match status" value="1"/>
</dbReference>
<proteinExistence type="inferred from homology"/>
<dbReference type="CDD" id="cd02869">
    <property type="entry name" value="PseudoU_synth_RluA_like"/>
    <property type="match status" value="1"/>
</dbReference>
<dbReference type="GeneID" id="94289078"/>
<dbReference type="RefSeq" id="XP_067755445.1">
    <property type="nucleotide sequence ID" value="XM_067899001.1"/>
</dbReference>
<dbReference type="CDD" id="cd00165">
    <property type="entry name" value="S4"/>
    <property type="match status" value="1"/>
</dbReference>
<dbReference type="InterPro" id="IPR020103">
    <property type="entry name" value="PsdUridine_synth_cat_dom_sf"/>
</dbReference>
<dbReference type="Gene3D" id="3.30.2350.10">
    <property type="entry name" value="Pseudouridine synthase"/>
    <property type="match status" value="1"/>
</dbReference>
<dbReference type="InterPro" id="IPR002942">
    <property type="entry name" value="S4_RNA-bd"/>
</dbReference>
<dbReference type="InterPro" id="IPR006224">
    <property type="entry name" value="PsdUridine_synth_RluA-like_CS"/>
</dbReference>
<dbReference type="KEGG" id="phet:94289078"/>
<accession>A0A836HT88</accession>
<evidence type="ECO:0000259" key="5">
    <source>
        <dbReference type="SMART" id="SM00363"/>
    </source>
</evidence>
<dbReference type="PROSITE" id="PS01129">
    <property type="entry name" value="PSI_RLU"/>
    <property type="match status" value="1"/>
</dbReference>
<reference evidence="6 7" key="1">
    <citation type="submission" date="2021-02" db="EMBL/GenBank/DDBJ databases">
        <title>Porcisia hertigi Genome sequencing and assembly.</title>
        <authorList>
            <person name="Almutairi H."/>
            <person name="Gatherer D."/>
        </authorList>
    </citation>
    <scope>NUCLEOTIDE SEQUENCE [LARGE SCALE GENOMIC DNA]</scope>
    <source>
        <strain evidence="6 7">C119</strain>
    </source>
</reference>
<evidence type="ECO:0000256" key="4">
    <source>
        <dbReference type="SAM" id="MobiDB-lite"/>
    </source>
</evidence>
<dbReference type="EMBL" id="JAFJZO010000030">
    <property type="protein sequence ID" value="KAG5498691.1"/>
    <property type="molecule type" value="Genomic_DNA"/>
</dbReference>
<gene>
    <name evidence="6" type="ORF">JKF63_02978</name>
</gene>
<dbReference type="SMART" id="SM00363">
    <property type="entry name" value="S4"/>
    <property type="match status" value="1"/>
</dbReference>
<dbReference type="GO" id="GO:0009982">
    <property type="term" value="F:pseudouridine synthase activity"/>
    <property type="evidence" value="ECO:0007669"/>
    <property type="project" value="InterPro"/>
</dbReference>
<feature type="domain" description="RNA-binding S4" evidence="5">
    <location>
        <begin position="17"/>
        <end position="79"/>
    </location>
</feature>
<keyword evidence="7" id="KW-1185">Reference proteome</keyword>
<dbReference type="AlphaFoldDB" id="A0A836HT88"/>
<dbReference type="Pfam" id="PF00849">
    <property type="entry name" value="PseudoU_synth_2"/>
    <property type="match status" value="1"/>
</dbReference>
<dbReference type="InterPro" id="IPR006145">
    <property type="entry name" value="PsdUridine_synth_RsuA/RluA"/>
</dbReference>
<evidence type="ECO:0000256" key="2">
    <source>
        <dbReference type="ARBA" id="ARBA00023235"/>
    </source>
</evidence>
<evidence type="ECO:0000313" key="6">
    <source>
        <dbReference type="EMBL" id="KAG5498691.1"/>
    </source>
</evidence>
<protein>
    <recommendedName>
        <fullName evidence="5">RNA-binding S4 domain-containing protein</fullName>
    </recommendedName>
</protein>
<keyword evidence="2" id="KW-0413">Isomerase</keyword>
<dbReference type="PROSITE" id="PS50889">
    <property type="entry name" value="S4"/>
    <property type="match status" value="1"/>
</dbReference>
<evidence type="ECO:0000256" key="1">
    <source>
        <dbReference type="ARBA" id="ARBA00010876"/>
    </source>
</evidence>
<keyword evidence="3" id="KW-0694">RNA-binding</keyword>
<organism evidence="6 7">
    <name type="scientific">Porcisia hertigi</name>
    <dbReference type="NCBI Taxonomy" id="2761500"/>
    <lineage>
        <taxon>Eukaryota</taxon>
        <taxon>Discoba</taxon>
        <taxon>Euglenozoa</taxon>
        <taxon>Kinetoplastea</taxon>
        <taxon>Metakinetoplastina</taxon>
        <taxon>Trypanosomatida</taxon>
        <taxon>Trypanosomatidae</taxon>
        <taxon>Leishmaniinae</taxon>
        <taxon>Porcisia</taxon>
    </lineage>
</organism>
<dbReference type="OrthoDB" id="418349at2759"/>
<name>A0A836HT88_9TRYP</name>
<sequence>MPRELRYCRPRRDPEEFLLAYLVKRFGYLTETEWRQHIAAGHVSINGAILTDELYRLQQGDMLRFAPPRSLEPPVDDSKIEVLYEDSTLVVVAKNGNLPVAEGGRYCENTLVGLLRRCGTSAFHTAATCVGSVTSQEHAEKVSDGLDNCVEIAETAAPVESSREMSVSRGEAEVSTSPPSRRRLETDFHSNPVDRLVPCVSAPPPEKSLALQISHLTLFTVQRLDKETSGAVVLAKNSATAKSLASQLEAQTKGCTAAVESLLREYGTRTSFSSEAFDNLLRLKAQAVHKTYTAVLRGAAPGNHTFVVVNYMDCVAMHPLHSLDVQHTHLKKLKMCCEPVVDFFSSHTRESFLASPKEKHAHWGKVAATRIRVLASDETLGLTFVEVELLTGRSHQIRLHCAAVGYPVLGDKLYTTTTPGKEGGATAVPDAVYLERVRREDPFLPVGGDDDDDASAQGAWKGRKMWCRRHLLHATRITFSHPDASPPRRLMCTSSPVSFFAADVRFESQEDSSLFNQLLTHAFSQSLAGCEALQSCSSSSVYVERLGN</sequence>
<evidence type="ECO:0000256" key="3">
    <source>
        <dbReference type="PROSITE-ProRule" id="PRU00182"/>
    </source>
</evidence>
<evidence type="ECO:0000313" key="7">
    <source>
        <dbReference type="Proteomes" id="UP000674318"/>
    </source>
</evidence>
<dbReference type="GO" id="GO:0003723">
    <property type="term" value="F:RNA binding"/>
    <property type="evidence" value="ECO:0007669"/>
    <property type="project" value="UniProtKB-KW"/>
</dbReference>
<dbReference type="SUPFAM" id="SSF55120">
    <property type="entry name" value="Pseudouridine synthase"/>
    <property type="match status" value="1"/>
</dbReference>
<dbReference type="PANTHER" id="PTHR21600">
    <property type="entry name" value="MITOCHONDRIAL RNA PSEUDOURIDINE SYNTHASE"/>
    <property type="match status" value="1"/>
</dbReference>
<dbReference type="Proteomes" id="UP000674318">
    <property type="component" value="Unassembled WGS sequence"/>
</dbReference>
<comment type="caution">
    <text evidence="6">The sequence shown here is derived from an EMBL/GenBank/DDBJ whole genome shotgun (WGS) entry which is preliminary data.</text>
</comment>
<comment type="similarity">
    <text evidence="1">Belongs to the pseudouridine synthase RluA family.</text>
</comment>